<dbReference type="SUPFAM" id="SSF53649">
    <property type="entry name" value="Alkaline phosphatase-like"/>
    <property type="match status" value="1"/>
</dbReference>
<comment type="pathway">
    <text evidence="2">Cell wall biogenesis; lipoteichoic acid biosynthesis.</text>
</comment>
<dbReference type="CDD" id="cd16015">
    <property type="entry name" value="LTA_synthase"/>
    <property type="match status" value="1"/>
</dbReference>
<feature type="transmembrane region" description="Helical" evidence="7">
    <location>
        <begin position="162"/>
        <end position="182"/>
    </location>
</feature>
<keyword evidence="6 7" id="KW-0472">Membrane</keyword>
<feature type="domain" description="Sulfatase N-terminal" evidence="8">
    <location>
        <begin position="243"/>
        <end position="540"/>
    </location>
</feature>
<evidence type="ECO:0000259" key="8">
    <source>
        <dbReference type="Pfam" id="PF00884"/>
    </source>
</evidence>
<dbReference type="RefSeq" id="WP_281093809.1">
    <property type="nucleotide sequence ID" value="NZ_JARYZI010000004.1"/>
</dbReference>
<sequence>MNKYNKKKIDFLESWRTNAIPFLKMIMIYVFIIIGTEAVFRKSLVGTLTWVAQSPFLFLLNLAMLVMVSSLLLIITKRIVWVTIFVGTVATILSFVNIGKYALRNVPLLYEDFFLVKEVWVLMPQLVNAKTLLMVVIGALVLAAISFFLFKFFKSNSLHKHRLLSATVMMVSLILLIVGQNVNSADIDISKSGFLYSLSNNTRAASVVVDEAQLEAADNLFTKYVQEYNTQNPADSVEDAVKPNIIIIQSEAFWDINKLGIKMSKNPISFFESLREESHYGELYVPVVGGGTSNTEFEILTGMTLKNYSNDWYMVYPNEIKSSTVSLASILRKQGYESVGIHPYMSWYYNRLEVYKYLGFNAFKTIEFMNNIDKVGDFASDQYATDQIIKAVETTDKPLFNFTVTMQNHGPYGNLRFAADEFDIDINSKMSDSSRYFLHNYVQGLYLSDLALENLVDYLRECGEPTILVFYGDHLPMLGEDYQAYRDVDYVGDEDNASLQVDLRMMAIPYVMWKNYDDTSVKTPTMNASYLTSYLLKEAGLDMPDYLKALYMARESMPLYFRNFGYDVKGDKLSSDTAEFMNTKALYLSIYDDLKEGVGTSDWLIDDFVDYNKALSEIHISSATVLTNQTDIVGNHFYESMVVMVNGEKTSFEFVDDQHITLKKKLTSGDKIEMKLYDSEDKILGSAPVFMMP</sequence>
<comment type="subcellular location">
    <subcellularLocation>
        <location evidence="1">Cell membrane</location>
        <topology evidence="1">Multi-pass membrane protein</topology>
    </subcellularLocation>
</comment>
<accession>A0ABT6NC30</accession>
<evidence type="ECO:0000313" key="9">
    <source>
        <dbReference type="EMBL" id="MDH8677979.1"/>
    </source>
</evidence>
<reference evidence="9 10" key="1">
    <citation type="submission" date="2023-04" db="EMBL/GenBank/DDBJ databases">
        <title>Fusibacter bizertensis strain WBS, isolated from littoral bottom sediments of the Arctic seas - biochemical and genomic analysis.</title>
        <authorList>
            <person name="Brioukhanov A.L."/>
        </authorList>
    </citation>
    <scope>NUCLEOTIDE SEQUENCE [LARGE SCALE GENOMIC DNA]</scope>
    <source>
        <strain evidence="9 10">WBS</strain>
    </source>
</reference>
<feature type="transmembrane region" description="Helical" evidence="7">
    <location>
        <begin position="21"/>
        <end position="40"/>
    </location>
</feature>
<evidence type="ECO:0000256" key="2">
    <source>
        <dbReference type="ARBA" id="ARBA00004936"/>
    </source>
</evidence>
<gene>
    <name evidence="9" type="ORF">QE109_07455</name>
</gene>
<dbReference type="InterPro" id="IPR000917">
    <property type="entry name" value="Sulfatase_N"/>
</dbReference>
<evidence type="ECO:0000256" key="5">
    <source>
        <dbReference type="ARBA" id="ARBA00022989"/>
    </source>
</evidence>
<keyword evidence="4 7" id="KW-0812">Transmembrane</keyword>
<proteinExistence type="predicted"/>
<dbReference type="Pfam" id="PF00884">
    <property type="entry name" value="Sulfatase"/>
    <property type="match status" value="1"/>
</dbReference>
<evidence type="ECO:0000313" key="10">
    <source>
        <dbReference type="Proteomes" id="UP001158045"/>
    </source>
</evidence>
<evidence type="ECO:0000256" key="3">
    <source>
        <dbReference type="ARBA" id="ARBA00022475"/>
    </source>
</evidence>
<evidence type="ECO:0000256" key="4">
    <source>
        <dbReference type="ARBA" id="ARBA00022692"/>
    </source>
</evidence>
<comment type="caution">
    <text evidence="9">The sequence shown here is derived from an EMBL/GenBank/DDBJ whole genome shotgun (WGS) entry which is preliminary data.</text>
</comment>
<dbReference type="Gene3D" id="3.40.720.10">
    <property type="entry name" value="Alkaline Phosphatase, subunit A"/>
    <property type="match status" value="1"/>
</dbReference>
<dbReference type="Proteomes" id="UP001158045">
    <property type="component" value="Unassembled WGS sequence"/>
</dbReference>
<organism evidence="9 10">
    <name type="scientific">Fusibacter bizertensis</name>
    <dbReference type="NCBI Taxonomy" id="1488331"/>
    <lineage>
        <taxon>Bacteria</taxon>
        <taxon>Bacillati</taxon>
        <taxon>Bacillota</taxon>
        <taxon>Clostridia</taxon>
        <taxon>Eubacteriales</taxon>
        <taxon>Eubacteriales Family XII. Incertae Sedis</taxon>
        <taxon>Fusibacter</taxon>
    </lineage>
</organism>
<feature type="transmembrane region" description="Helical" evidence="7">
    <location>
        <begin position="131"/>
        <end position="150"/>
    </location>
</feature>
<feature type="transmembrane region" description="Helical" evidence="7">
    <location>
        <begin position="52"/>
        <end position="74"/>
    </location>
</feature>
<dbReference type="InterPro" id="IPR050448">
    <property type="entry name" value="OpgB/LTA_synthase_biosynth"/>
</dbReference>
<dbReference type="InterPro" id="IPR017850">
    <property type="entry name" value="Alkaline_phosphatase_core_sf"/>
</dbReference>
<name>A0ABT6NC30_9FIRM</name>
<dbReference type="EMBL" id="JARYZI010000004">
    <property type="protein sequence ID" value="MDH8677979.1"/>
    <property type="molecule type" value="Genomic_DNA"/>
</dbReference>
<evidence type="ECO:0000256" key="7">
    <source>
        <dbReference type="SAM" id="Phobius"/>
    </source>
</evidence>
<evidence type="ECO:0000256" key="6">
    <source>
        <dbReference type="ARBA" id="ARBA00023136"/>
    </source>
</evidence>
<keyword evidence="10" id="KW-1185">Reference proteome</keyword>
<feature type="transmembrane region" description="Helical" evidence="7">
    <location>
        <begin position="81"/>
        <end position="103"/>
    </location>
</feature>
<keyword evidence="3" id="KW-1003">Cell membrane</keyword>
<dbReference type="PANTHER" id="PTHR47371">
    <property type="entry name" value="LIPOTEICHOIC ACID SYNTHASE"/>
    <property type="match status" value="1"/>
</dbReference>
<keyword evidence="5 7" id="KW-1133">Transmembrane helix</keyword>
<dbReference type="PANTHER" id="PTHR47371:SF3">
    <property type="entry name" value="PHOSPHOGLYCEROL TRANSFERASE I"/>
    <property type="match status" value="1"/>
</dbReference>
<evidence type="ECO:0000256" key="1">
    <source>
        <dbReference type="ARBA" id="ARBA00004651"/>
    </source>
</evidence>
<protein>
    <submittedName>
        <fullName evidence="9">LTA synthase family protein</fullName>
    </submittedName>
</protein>